<gene>
    <name evidence="2" type="ORF">EFK50_19620</name>
</gene>
<comment type="caution">
    <text evidence="2">The sequence shown here is derived from an EMBL/GenBank/DDBJ whole genome shotgun (WGS) entry which is preliminary data.</text>
</comment>
<keyword evidence="1" id="KW-0732">Signal</keyword>
<dbReference type="SUPFAM" id="SSF82171">
    <property type="entry name" value="DPP6 N-terminal domain-like"/>
    <property type="match status" value="2"/>
</dbReference>
<protein>
    <submittedName>
        <fullName evidence="2">Uncharacterized protein</fullName>
    </submittedName>
</protein>
<evidence type="ECO:0000313" key="3">
    <source>
        <dbReference type="Proteomes" id="UP000267128"/>
    </source>
</evidence>
<evidence type="ECO:0000256" key="1">
    <source>
        <dbReference type="SAM" id="SignalP"/>
    </source>
</evidence>
<dbReference type="InterPro" id="IPR011659">
    <property type="entry name" value="WD40"/>
</dbReference>
<organism evidence="2 3">
    <name type="scientific">Nocardioides marmoriginsengisoli</name>
    <dbReference type="NCBI Taxonomy" id="661483"/>
    <lineage>
        <taxon>Bacteria</taxon>
        <taxon>Bacillati</taxon>
        <taxon>Actinomycetota</taxon>
        <taxon>Actinomycetes</taxon>
        <taxon>Propionibacteriales</taxon>
        <taxon>Nocardioidaceae</taxon>
        <taxon>Nocardioides</taxon>
    </lineage>
</organism>
<dbReference type="InterPro" id="IPR011042">
    <property type="entry name" value="6-blade_b-propeller_TolB-like"/>
</dbReference>
<dbReference type="AlphaFoldDB" id="A0A3N0CAP8"/>
<sequence>MGASAPPIREVPVPRSAPAAFVALLLALTCLVTSGPSQAARSAKRPPAPTATPAVPLQGTTVTLRAKFPTKFRRPATLQINTGAGWRNVQTKKTQRNGRVAFAVTVPGNVLYRVRAKKVRHHGVKKLLITQARRVPAKPRAELVTGTPAGKSTGKEGGSVELSADARYVVFMSAATNLVQGVTGYTENNSHIYLRDRVARTTVLVDGASASVAGNGTSSHPGISRDGRYVTFASLADNLVDWDSNDKQDIFRWDRTNGTIIRVTSDAFGDPTDNSSYDPVISANGSRIAYSTDATTIDSDDDNGVSDVYVWDSGTGKSERVSEDVLGNDSNGASYAPSISADGAYVGYQSNASDLVIGDSNGTADVYRRNIAAGTNARVSVATSGQPNGYSTQAAVSATGRYVAFASQADNLVAGGSPDNGSTNVFVRDMTAGTTVLASRDRVSGPTNGMSYGATSISDDGRLVTFPSMATDLVAGDTNGKPDGFLWDRSTGKVSMIVRDKLWGPTNGPIFEPVLSADTKWVGFYTQASDLSPSDTSPVTDGFVWRR</sequence>
<name>A0A3N0CAP8_9ACTN</name>
<dbReference type="Proteomes" id="UP000267128">
    <property type="component" value="Unassembled WGS sequence"/>
</dbReference>
<dbReference type="OrthoDB" id="39703at2"/>
<feature type="chain" id="PRO_5018211727" evidence="1">
    <location>
        <begin position="40"/>
        <end position="547"/>
    </location>
</feature>
<reference evidence="2 3" key="1">
    <citation type="submission" date="2018-11" db="EMBL/GenBank/DDBJ databases">
        <authorList>
            <person name="Li F."/>
        </authorList>
    </citation>
    <scope>NUCLEOTIDE SEQUENCE [LARGE SCALE GENOMIC DNA]</scope>
    <source>
        <strain evidence="2 3">Gsoil 097</strain>
    </source>
</reference>
<feature type="signal peptide" evidence="1">
    <location>
        <begin position="1"/>
        <end position="39"/>
    </location>
</feature>
<proteinExistence type="predicted"/>
<dbReference type="EMBL" id="RJSE01000009">
    <property type="protein sequence ID" value="RNL60530.1"/>
    <property type="molecule type" value="Genomic_DNA"/>
</dbReference>
<keyword evidence="3" id="KW-1185">Reference proteome</keyword>
<dbReference type="Gene3D" id="2.120.10.30">
    <property type="entry name" value="TolB, C-terminal domain"/>
    <property type="match status" value="1"/>
</dbReference>
<evidence type="ECO:0000313" key="2">
    <source>
        <dbReference type="EMBL" id="RNL60530.1"/>
    </source>
</evidence>
<dbReference type="Pfam" id="PF07676">
    <property type="entry name" value="PD40"/>
    <property type="match status" value="1"/>
</dbReference>
<accession>A0A3N0CAP8</accession>